<keyword evidence="3" id="KW-1185">Reference proteome</keyword>
<dbReference type="AlphaFoldDB" id="A0A9P8RH57"/>
<evidence type="ECO:0000256" key="1">
    <source>
        <dbReference type="SAM" id="MobiDB-lite"/>
    </source>
</evidence>
<feature type="compositionally biased region" description="Acidic residues" evidence="1">
    <location>
        <begin position="231"/>
        <end position="246"/>
    </location>
</feature>
<dbReference type="SMART" id="SM00384">
    <property type="entry name" value="AT_hook"/>
    <property type="match status" value="7"/>
</dbReference>
<sequence>MAAEAANQKRKRGRPANASRQDESASQSQLTLSSNASIVRPQANAADGDSQEESRPKKRGRPAKASLRPDPEPEPDNVAALPSKKRKRGRPSLSQNPQIPNGPEVEEPPAEKSKPTKRGRPAAPRQEAEQERNEEMSAVARSQPPKKPGRPPINRSQQVAEPEQTQDSPQVRKRGRPPKPVEATEDNPEADDETAVDSSLLRGTRKERRTAVGREKAKPGRSKKQSRAEADPDDEEDAEAEEEPEAVPERARKRGRPSLKNRTATGNDQVGEMSKAKPGKRGRRSGDTDASTAPGILPKKRGRPSLNNGAQPQTKQQPRPEQQVKNTETAEETEEPEQESDSVERRSQAESRRKSAKISSKPKKRQQAPPEEDGSRDRSRSSSPEPASYRHLATKTRRITRQTIQEKWSPLDATSVDTVANLLHSASRPVLLRLNNLTKHSQAASALNAISNRLRAKLSRGLPFPPATTSHKREDELEYERTVDGIQTLEAQLDPLLHSVTLLQREKERAESELEMEYKLLNTISANARSEIRGRRDQLRKVHSLVPDIKHDEDEHDSKRLGWLQAAEKGAGEAFTDLQDDELQGLAAQLGNHMESMRGNLQQIDGVAPAILDCRAALSAALLRHLDQEAYERALLG</sequence>
<name>A0A9P8RH57_9PEZI</name>
<dbReference type="PRINTS" id="PR00929">
    <property type="entry name" value="ATHOOK"/>
</dbReference>
<comment type="caution">
    <text evidence="2">The sequence shown here is derived from an EMBL/GenBank/DDBJ whole genome shotgun (WGS) entry which is preliminary data.</text>
</comment>
<evidence type="ECO:0000313" key="3">
    <source>
        <dbReference type="Proteomes" id="UP000758603"/>
    </source>
</evidence>
<proteinExistence type="predicted"/>
<evidence type="ECO:0000313" key="2">
    <source>
        <dbReference type="EMBL" id="KAH6645939.1"/>
    </source>
</evidence>
<feature type="region of interest" description="Disordered" evidence="1">
    <location>
        <begin position="1"/>
        <end position="401"/>
    </location>
</feature>
<dbReference type="EMBL" id="JAGPXC010000010">
    <property type="protein sequence ID" value="KAH6645939.1"/>
    <property type="molecule type" value="Genomic_DNA"/>
</dbReference>
<dbReference type="GO" id="GO:0003677">
    <property type="term" value="F:DNA binding"/>
    <property type="evidence" value="ECO:0007669"/>
    <property type="project" value="InterPro"/>
</dbReference>
<organism evidence="2 3">
    <name type="scientific">Truncatella angustata</name>
    <dbReference type="NCBI Taxonomy" id="152316"/>
    <lineage>
        <taxon>Eukaryota</taxon>
        <taxon>Fungi</taxon>
        <taxon>Dikarya</taxon>
        <taxon>Ascomycota</taxon>
        <taxon>Pezizomycotina</taxon>
        <taxon>Sordariomycetes</taxon>
        <taxon>Xylariomycetidae</taxon>
        <taxon>Amphisphaeriales</taxon>
        <taxon>Sporocadaceae</taxon>
        <taxon>Truncatella</taxon>
    </lineage>
</organism>
<dbReference type="InterPro" id="IPR025212">
    <property type="entry name" value="CAD_CENP-Q"/>
</dbReference>
<feature type="compositionally biased region" description="Polar residues" evidence="1">
    <location>
        <begin position="24"/>
        <end position="37"/>
    </location>
</feature>
<gene>
    <name evidence="2" type="ORF">BKA67DRAFT_582794</name>
</gene>
<feature type="compositionally biased region" description="Basic residues" evidence="1">
    <location>
        <begin position="354"/>
        <end position="366"/>
    </location>
</feature>
<feature type="compositionally biased region" description="Acidic residues" evidence="1">
    <location>
        <begin position="183"/>
        <end position="195"/>
    </location>
</feature>
<dbReference type="RefSeq" id="XP_045952453.1">
    <property type="nucleotide sequence ID" value="XM_046104019.1"/>
</dbReference>
<protein>
    <submittedName>
        <fullName evidence="2">CENP-Q, a CENPA-CAD centromere complex subunit-domain-containing protein</fullName>
    </submittedName>
</protein>
<dbReference type="GeneID" id="70132910"/>
<feature type="compositionally biased region" description="Basic and acidic residues" evidence="1">
    <location>
        <begin position="209"/>
        <end position="218"/>
    </location>
</feature>
<feature type="compositionally biased region" description="Polar residues" evidence="1">
    <location>
        <begin position="154"/>
        <end position="169"/>
    </location>
</feature>
<feature type="compositionally biased region" description="Acidic residues" evidence="1">
    <location>
        <begin position="329"/>
        <end position="341"/>
    </location>
</feature>
<feature type="compositionally biased region" description="Basic and acidic residues" evidence="1">
    <location>
        <begin position="126"/>
        <end position="135"/>
    </location>
</feature>
<accession>A0A9P8RH57</accession>
<dbReference type="Pfam" id="PF13094">
    <property type="entry name" value="CENP-Q"/>
    <property type="match status" value="1"/>
</dbReference>
<dbReference type="InterPro" id="IPR017956">
    <property type="entry name" value="AT_hook_DNA-bd_motif"/>
</dbReference>
<reference evidence="2" key="1">
    <citation type="journal article" date="2021" name="Nat. Commun.">
        <title>Genetic determinants of endophytism in the Arabidopsis root mycobiome.</title>
        <authorList>
            <person name="Mesny F."/>
            <person name="Miyauchi S."/>
            <person name="Thiergart T."/>
            <person name="Pickel B."/>
            <person name="Atanasova L."/>
            <person name="Karlsson M."/>
            <person name="Huettel B."/>
            <person name="Barry K.W."/>
            <person name="Haridas S."/>
            <person name="Chen C."/>
            <person name="Bauer D."/>
            <person name="Andreopoulos W."/>
            <person name="Pangilinan J."/>
            <person name="LaButti K."/>
            <person name="Riley R."/>
            <person name="Lipzen A."/>
            <person name="Clum A."/>
            <person name="Drula E."/>
            <person name="Henrissat B."/>
            <person name="Kohler A."/>
            <person name="Grigoriev I.V."/>
            <person name="Martin F.M."/>
            <person name="Hacquard S."/>
        </authorList>
    </citation>
    <scope>NUCLEOTIDE SEQUENCE</scope>
    <source>
        <strain evidence="2">MPI-SDFR-AT-0073</strain>
    </source>
</reference>
<dbReference type="OrthoDB" id="2420947at2759"/>
<feature type="compositionally biased region" description="Polar residues" evidence="1">
    <location>
        <begin position="305"/>
        <end position="326"/>
    </location>
</feature>
<dbReference type="Proteomes" id="UP000758603">
    <property type="component" value="Unassembled WGS sequence"/>
</dbReference>
<feature type="compositionally biased region" description="Basic and acidic residues" evidence="1">
    <location>
        <begin position="342"/>
        <end position="353"/>
    </location>
</feature>